<accession>A0A0P8BTW4</accession>
<keyword evidence="1" id="KW-0472">Membrane</keyword>
<evidence type="ECO:0008006" key="4">
    <source>
        <dbReference type="Google" id="ProtNLM"/>
    </source>
</evidence>
<evidence type="ECO:0000256" key="1">
    <source>
        <dbReference type="SAM" id="Phobius"/>
    </source>
</evidence>
<feature type="transmembrane region" description="Helical" evidence="1">
    <location>
        <begin position="88"/>
        <end position="108"/>
    </location>
</feature>
<gene>
    <name evidence="2" type="ORF">HLUCCA11_21895</name>
</gene>
<keyword evidence="1" id="KW-0812">Transmembrane</keyword>
<feature type="transmembrane region" description="Helical" evidence="1">
    <location>
        <begin position="128"/>
        <end position="154"/>
    </location>
</feature>
<proteinExistence type="predicted"/>
<evidence type="ECO:0000313" key="2">
    <source>
        <dbReference type="EMBL" id="KPQ32256.1"/>
    </source>
</evidence>
<evidence type="ECO:0000313" key="3">
    <source>
        <dbReference type="Proteomes" id="UP000050465"/>
    </source>
</evidence>
<dbReference type="Proteomes" id="UP000050465">
    <property type="component" value="Unassembled WGS sequence"/>
</dbReference>
<dbReference type="AlphaFoldDB" id="A0A0P8BTW4"/>
<feature type="transmembrane region" description="Helical" evidence="1">
    <location>
        <begin position="7"/>
        <end position="33"/>
    </location>
</feature>
<organism evidence="2 3">
    <name type="scientific">Phormidesmis priestleyi Ana</name>
    <dbReference type="NCBI Taxonomy" id="1666911"/>
    <lineage>
        <taxon>Bacteria</taxon>
        <taxon>Bacillati</taxon>
        <taxon>Cyanobacteriota</taxon>
        <taxon>Cyanophyceae</taxon>
        <taxon>Leptolyngbyales</taxon>
        <taxon>Leptolyngbyaceae</taxon>
        <taxon>Phormidesmis</taxon>
    </lineage>
</organism>
<keyword evidence="1" id="KW-1133">Transmembrane helix</keyword>
<feature type="transmembrane region" description="Helical" evidence="1">
    <location>
        <begin position="53"/>
        <end position="76"/>
    </location>
</feature>
<protein>
    <recommendedName>
        <fullName evidence="4">DUF1772 domain-containing protein</fullName>
    </recommendedName>
</protein>
<sequence length="166" mass="18096">MPKRSHFIAVVAAGLFAGGGIMVGLSFGIVFLGLGNLVPAMSGEQLVELFPKYWIAIACTIIPVALTKTIALFTATFTSPKGNGVRRLWVWALCLWLINCTITVGYHLQVVIASFQGQYSPKEMVSTIQMWIALHWVRVALALASFVFAITATLRAAIKNKLNKQT</sequence>
<dbReference type="EMBL" id="LJZR01000063">
    <property type="protein sequence ID" value="KPQ32256.1"/>
    <property type="molecule type" value="Genomic_DNA"/>
</dbReference>
<name>A0A0P8BTW4_9CYAN</name>
<reference evidence="2 3" key="1">
    <citation type="submission" date="2015-09" db="EMBL/GenBank/DDBJ databases">
        <title>Identification and resolution of microdiversity through metagenomic sequencing of parallel consortia.</title>
        <authorList>
            <person name="Nelson W.C."/>
            <person name="Romine M.F."/>
            <person name="Lindemann S.R."/>
        </authorList>
    </citation>
    <scope>NUCLEOTIDE SEQUENCE [LARGE SCALE GENOMIC DNA]</scope>
    <source>
        <strain evidence="2">Ana</strain>
    </source>
</reference>
<dbReference type="STRING" id="1666911.HLUCCA11_21895"/>
<comment type="caution">
    <text evidence="2">The sequence shown here is derived from an EMBL/GenBank/DDBJ whole genome shotgun (WGS) entry which is preliminary data.</text>
</comment>